<dbReference type="InterPro" id="IPR036691">
    <property type="entry name" value="Endo/exonu/phosph_ase_sf"/>
</dbReference>
<keyword evidence="3" id="KW-1185">Reference proteome</keyword>
<organism evidence="2 3">
    <name type="scientific">Tilletia horrida</name>
    <dbReference type="NCBI Taxonomy" id="155126"/>
    <lineage>
        <taxon>Eukaryota</taxon>
        <taxon>Fungi</taxon>
        <taxon>Dikarya</taxon>
        <taxon>Basidiomycota</taxon>
        <taxon>Ustilaginomycotina</taxon>
        <taxon>Exobasidiomycetes</taxon>
        <taxon>Tilletiales</taxon>
        <taxon>Tilletiaceae</taxon>
        <taxon>Tilletia</taxon>
    </lineage>
</organism>
<gene>
    <name evidence="2" type="primary">NGL2_2</name>
    <name evidence="2" type="ORF">OC846_006893</name>
</gene>
<dbReference type="AlphaFoldDB" id="A0AAN6GK73"/>
<dbReference type="Gene3D" id="3.60.10.10">
    <property type="entry name" value="Endonuclease/exonuclease/phosphatase"/>
    <property type="match status" value="1"/>
</dbReference>
<keyword evidence="2" id="KW-0540">Nuclease</keyword>
<feature type="compositionally biased region" description="Polar residues" evidence="1">
    <location>
        <begin position="53"/>
        <end position="62"/>
    </location>
</feature>
<dbReference type="GO" id="GO:0004527">
    <property type="term" value="F:exonuclease activity"/>
    <property type="evidence" value="ECO:0007669"/>
    <property type="project" value="UniProtKB-KW"/>
</dbReference>
<proteinExistence type="predicted"/>
<reference evidence="2" key="1">
    <citation type="journal article" date="2023" name="PhytoFront">
        <title>Draft Genome Resources of Seven Strains of Tilletia horrida, Causal Agent of Kernel Smut of Rice.</title>
        <authorList>
            <person name="Khanal S."/>
            <person name="Antony Babu S."/>
            <person name="Zhou X.G."/>
        </authorList>
    </citation>
    <scope>NUCLEOTIDE SEQUENCE</scope>
    <source>
        <strain evidence="2">TX6</strain>
    </source>
</reference>
<feature type="region of interest" description="Disordered" evidence="1">
    <location>
        <begin position="22"/>
        <end position="67"/>
    </location>
</feature>
<keyword evidence="2" id="KW-0378">Hydrolase</keyword>
<name>A0AAN6GK73_9BASI</name>
<evidence type="ECO:0000313" key="3">
    <source>
        <dbReference type="Proteomes" id="UP001176517"/>
    </source>
</evidence>
<keyword evidence="2" id="KW-0269">Exonuclease</keyword>
<dbReference type="Proteomes" id="UP001176517">
    <property type="component" value="Unassembled WGS sequence"/>
</dbReference>
<protein>
    <submittedName>
        <fullName evidence="2">RNA exonuclease ngl2</fullName>
    </submittedName>
</protein>
<accession>A0AAN6GK73</accession>
<sequence length="151" mass="16405">MESDPIGLQSTYGSFYNHLKAQGEEQAQEESDGLEAGNFFGSASRGRERWNDDTWTPDSPNSHLGDGHEPMWTLFSPLFSLTLDYIFLFPRISGASSGEQEGGAGESGAAASYPKVTALLRTHRTEVLQPGTPRKFVNASDHVAIGAEIEL</sequence>
<evidence type="ECO:0000256" key="1">
    <source>
        <dbReference type="SAM" id="MobiDB-lite"/>
    </source>
</evidence>
<evidence type="ECO:0000313" key="2">
    <source>
        <dbReference type="EMBL" id="KAK0541942.1"/>
    </source>
</evidence>
<comment type="caution">
    <text evidence="2">The sequence shown here is derived from an EMBL/GenBank/DDBJ whole genome shotgun (WGS) entry which is preliminary data.</text>
</comment>
<dbReference type="EMBL" id="JAPDMZ010000684">
    <property type="protein sequence ID" value="KAK0541942.1"/>
    <property type="molecule type" value="Genomic_DNA"/>
</dbReference>